<protein>
    <submittedName>
        <fullName evidence="1">Uncharacterized protein</fullName>
    </submittedName>
</protein>
<gene>
    <name evidence="1" type="ORF">HK097_000237</name>
</gene>
<evidence type="ECO:0000313" key="2">
    <source>
        <dbReference type="Proteomes" id="UP001212841"/>
    </source>
</evidence>
<organism evidence="1 2">
    <name type="scientific">Rhizophlyctis rosea</name>
    <dbReference type="NCBI Taxonomy" id="64517"/>
    <lineage>
        <taxon>Eukaryota</taxon>
        <taxon>Fungi</taxon>
        <taxon>Fungi incertae sedis</taxon>
        <taxon>Chytridiomycota</taxon>
        <taxon>Chytridiomycota incertae sedis</taxon>
        <taxon>Chytridiomycetes</taxon>
        <taxon>Rhizophlyctidales</taxon>
        <taxon>Rhizophlyctidaceae</taxon>
        <taxon>Rhizophlyctis</taxon>
    </lineage>
</organism>
<dbReference type="Proteomes" id="UP001212841">
    <property type="component" value="Unassembled WGS sequence"/>
</dbReference>
<comment type="caution">
    <text evidence="1">The sequence shown here is derived from an EMBL/GenBank/DDBJ whole genome shotgun (WGS) entry which is preliminary data.</text>
</comment>
<accession>A0AAD5SDU3</accession>
<name>A0AAD5SDU3_9FUNG</name>
<keyword evidence="2" id="KW-1185">Reference proteome</keyword>
<evidence type="ECO:0000313" key="1">
    <source>
        <dbReference type="EMBL" id="KAJ3047096.1"/>
    </source>
</evidence>
<proteinExistence type="predicted"/>
<dbReference type="AlphaFoldDB" id="A0AAD5SDU3"/>
<dbReference type="EMBL" id="JADGJD010001028">
    <property type="protein sequence ID" value="KAJ3047096.1"/>
    <property type="molecule type" value="Genomic_DNA"/>
</dbReference>
<sequence length="150" mass="16240">MAVPQRPLDIEGSVAPLRSSKTRGSVLSLRLHGIQHGELIPIARNCQGDFPFSHNTVDNFQPWLSTCTIDGTRTNKQSKTHVYPRNEPVLTSQPHLRKRNAINTSARVGDGNPTNTEAATTFDFRLNGAGLPGLPSAGGIAFGASLMRLR</sequence>
<reference evidence="1" key="1">
    <citation type="submission" date="2020-05" db="EMBL/GenBank/DDBJ databases">
        <title>Phylogenomic resolution of chytrid fungi.</title>
        <authorList>
            <person name="Stajich J.E."/>
            <person name="Amses K."/>
            <person name="Simmons R."/>
            <person name="Seto K."/>
            <person name="Myers J."/>
            <person name="Bonds A."/>
            <person name="Quandt C.A."/>
            <person name="Barry K."/>
            <person name="Liu P."/>
            <person name="Grigoriev I."/>
            <person name="Longcore J.E."/>
            <person name="James T.Y."/>
        </authorList>
    </citation>
    <scope>NUCLEOTIDE SEQUENCE</scope>
    <source>
        <strain evidence="1">JEL0318</strain>
    </source>
</reference>